<dbReference type="AlphaFoldDB" id="A0A9P1W164"/>
<keyword evidence="1" id="KW-0472">Membrane</keyword>
<gene>
    <name evidence="2" type="ORF">PAERUG_P19_London_7_VIM_2_05_10_05585</name>
</gene>
<sequence>MNDSDLQDLSADASSYVRNCLEVEALKINPIWIPMTAASLFFMSYWLGGLTIFVMAYLLWSKRNGASAVEMLRRLRRTLVGKVQLPFRHW</sequence>
<proteinExistence type="predicted"/>
<protein>
    <submittedName>
        <fullName evidence="2">Uncharacterized protein</fullName>
    </submittedName>
</protein>
<evidence type="ECO:0000256" key="1">
    <source>
        <dbReference type="SAM" id="Phobius"/>
    </source>
</evidence>
<comment type="caution">
    <text evidence="2">The sequence shown here is derived from an EMBL/GenBank/DDBJ whole genome shotgun (WGS) entry which is preliminary data.</text>
</comment>
<accession>A0A9P1W164</accession>
<dbReference type="GeneID" id="42591683"/>
<dbReference type="EMBL" id="CVVU01000245">
    <property type="protein sequence ID" value="CRP79986.1"/>
    <property type="molecule type" value="Genomic_DNA"/>
</dbReference>
<evidence type="ECO:0000313" key="3">
    <source>
        <dbReference type="Proteomes" id="UP000045039"/>
    </source>
</evidence>
<organism evidence="2 3">
    <name type="scientific">Pseudomonas aeruginosa</name>
    <dbReference type="NCBI Taxonomy" id="287"/>
    <lineage>
        <taxon>Bacteria</taxon>
        <taxon>Pseudomonadati</taxon>
        <taxon>Pseudomonadota</taxon>
        <taxon>Gammaproteobacteria</taxon>
        <taxon>Pseudomonadales</taxon>
        <taxon>Pseudomonadaceae</taxon>
        <taxon>Pseudomonas</taxon>
    </lineage>
</organism>
<dbReference type="RefSeq" id="WP_003148969.1">
    <property type="nucleotide sequence ID" value="NZ_CAADLS010000019.1"/>
</dbReference>
<keyword evidence="1" id="KW-0812">Transmembrane</keyword>
<reference evidence="3" key="1">
    <citation type="submission" date="2015-06" db="EMBL/GenBank/DDBJ databases">
        <authorList>
            <person name="Radhakrishnan Rajesh"/>
            <person name="Underwood Anthony"/>
            <person name="Al-Shahib Ali"/>
        </authorList>
    </citation>
    <scope>NUCLEOTIDE SEQUENCE [LARGE SCALE GENOMIC DNA]</scope>
    <source>
        <strain evidence="3">P19_London_7_VIM_2_05_10</strain>
    </source>
</reference>
<keyword evidence="1" id="KW-1133">Transmembrane helix</keyword>
<name>A0A9P1W164_PSEAI</name>
<dbReference type="Proteomes" id="UP000045039">
    <property type="component" value="Unassembled WGS sequence"/>
</dbReference>
<evidence type="ECO:0000313" key="2">
    <source>
        <dbReference type="EMBL" id="CRP79986.1"/>
    </source>
</evidence>
<feature type="transmembrane region" description="Helical" evidence="1">
    <location>
        <begin position="31"/>
        <end position="60"/>
    </location>
</feature>